<dbReference type="Proteomes" id="UP001281410">
    <property type="component" value="Unassembled WGS sequence"/>
</dbReference>
<dbReference type="InterPro" id="IPR018289">
    <property type="entry name" value="MULE_transposase_dom"/>
</dbReference>
<name>A0AAE0E7W0_9ROSI</name>
<proteinExistence type="predicted"/>
<dbReference type="Pfam" id="PF10551">
    <property type="entry name" value="MULE"/>
    <property type="match status" value="1"/>
</dbReference>
<organism evidence="2 3">
    <name type="scientific">Dipteronia sinensis</name>
    <dbReference type="NCBI Taxonomy" id="43782"/>
    <lineage>
        <taxon>Eukaryota</taxon>
        <taxon>Viridiplantae</taxon>
        <taxon>Streptophyta</taxon>
        <taxon>Embryophyta</taxon>
        <taxon>Tracheophyta</taxon>
        <taxon>Spermatophyta</taxon>
        <taxon>Magnoliopsida</taxon>
        <taxon>eudicotyledons</taxon>
        <taxon>Gunneridae</taxon>
        <taxon>Pentapetalae</taxon>
        <taxon>rosids</taxon>
        <taxon>malvids</taxon>
        <taxon>Sapindales</taxon>
        <taxon>Sapindaceae</taxon>
        <taxon>Hippocastanoideae</taxon>
        <taxon>Acereae</taxon>
        <taxon>Dipteronia</taxon>
    </lineage>
</organism>
<protein>
    <recommendedName>
        <fullName evidence="1">MULE transposase domain-containing protein</fullName>
    </recommendedName>
</protein>
<reference evidence="2" key="1">
    <citation type="journal article" date="2023" name="Plant J.">
        <title>Genome sequences and population genomics provide insights into the demographic history, inbreeding, and mutation load of two 'living fossil' tree species of Dipteronia.</title>
        <authorList>
            <person name="Feng Y."/>
            <person name="Comes H.P."/>
            <person name="Chen J."/>
            <person name="Zhu S."/>
            <person name="Lu R."/>
            <person name="Zhang X."/>
            <person name="Li P."/>
            <person name="Qiu J."/>
            <person name="Olsen K.M."/>
            <person name="Qiu Y."/>
        </authorList>
    </citation>
    <scope>NUCLEOTIDE SEQUENCE</scope>
    <source>
        <strain evidence="2">NBL</strain>
    </source>
</reference>
<accession>A0AAE0E7W0</accession>
<evidence type="ECO:0000313" key="3">
    <source>
        <dbReference type="Proteomes" id="UP001281410"/>
    </source>
</evidence>
<dbReference type="EMBL" id="JANJYJ010000004">
    <property type="protein sequence ID" value="KAK3218393.1"/>
    <property type="molecule type" value="Genomic_DNA"/>
</dbReference>
<comment type="caution">
    <text evidence="2">The sequence shown here is derived from an EMBL/GenBank/DDBJ whole genome shotgun (WGS) entry which is preliminary data.</text>
</comment>
<gene>
    <name evidence="2" type="ORF">Dsin_012363</name>
</gene>
<sequence>MADMRDKHDINISYNKAYKSKNRALHYVFGDPWESFKMLPAYFHMLEKSNPGTITKTETDRKNWFKYGFMALGACIEGYNIVIKPVIVVDATHLKSKTRGVLLVAMCKDGNEMIYFLAFGFANPKCSKSWTWFLTQLRRVILKPKLLLIVSDRHTGISNGMKAIFPDVAHGVCAYHLAKNLKQHSRKRGDVINLYYRATSYVYLVEEFDRLMAEMKSIHPKVYDKLVKVRIHKFSCVHSPMKRYHVPYDDHQH</sequence>
<feature type="domain" description="MULE transposase" evidence="1">
    <location>
        <begin position="86"/>
        <end position="180"/>
    </location>
</feature>
<evidence type="ECO:0000313" key="2">
    <source>
        <dbReference type="EMBL" id="KAK3218393.1"/>
    </source>
</evidence>
<dbReference type="PANTHER" id="PTHR31973">
    <property type="entry name" value="POLYPROTEIN, PUTATIVE-RELATED"/>
    <property type="match status" value="1"/>
</dbReference>
<evidence type="ECO:0000259" key="1">
    <source>
        <dbReference type="Pfam" id="PF10551"/>
    </source>
</evidence>
<dbReference type="AlphaFoldDB" id="A0AAE0E7W0"/>
<keyword evidence="3" id="KW-1185">Reference proteome</keyword>
<dbReference type="PANTHER" id="PTHR31973:SF195">
    <property type="entry name" value="MUDR FAMILY TRANSPOSASE"/>
    <property type="match status" value="1"/>
</dbReference>